<name>A0ABD2VTF7_9HYME</name>
<sequence>MCERVHSTRTPRTSGPPHVRSGIHGRTFGQYSRAPHNPATLLSFAAALEIEMIDLTGDYEVIDLTGEDRRAEIDLVDGDNDVQFLAELPRRALQPNFGDNEVQFLAELPRQPPVRALQSNFEDDASDDDVIFMDAASCDMVSSESARISISAEELSDAVGSAADSGLGGSMVAADGDGYASPNEGARAAAPLEQQPPRANKLQVAAAPDPEVSRGVAVDRLPSARTSRRQRLAALCRAAAGADRDAGASDGVEGRPPSLN</sequence>
<dbReference type="AlphaFoldDB" id="A0ABD2VTF7"/>
<evidence type="ECO:0000313" key="3">
    <source>
        <dbReference type="Proteomes" id="UP001627154"/>
    </source>
</evidence>
<keyword evidence="3" id="KW-1185">Reference proteome</keyword>
<protein>
    <submittedName>
        <fullName evidence="2">Uncharacterized protein</fullName>
    </submittedName>
</protein>
<evidence type="ECO:0000313" key="2">
    <source>
        <dbReference type="EMBL" id="KAL3384049.1"/>
    </source>
</evidence>
<feature type="compositionally biased region" description="Low complexity" evidence="1">
    <location>
        <begin position="232"/>
        <end position="241"/>
    </location>
</feature>
<reference evidence="2 3" key="1">
    <citation type="journal article" date="2024" name="bioRxiv">
        <title>A reference genome for Trichogramma kaykai: A tiny desert-dwelling parasitoid wasp with competing sex-ratio distorters.</title>
        <authorList>
            <person name="Culotta J."/>
            <person name="Lindsey A.R."/>
        </authorList>
    </citation>
    <scope>NUCLEOTIDE SEQUENCE [LARGE SCALE GENOMIC DNA]</scope>
    <source>
        <strain evidence="2 3">KSX58</strain>
    </source>
</reference>
<comment type="caution">
    <text evidence="2">The sequence shown here is derived from an EMBL/GenBank/DDBJ whole genome shotgun (WGS) entry which is preliminary data.</text>
</comment>
<proteinExistence type="predicted"/>
<organism evidence="2 3">
    <name type="scientific">Trichogramma kaykai</name>
    <dbReference type="NCBI Taxonomy" id="54128"/>
    <lineage>
        <taxon>Eukaryota</taxon>
        <taxon>Metazoa</taxon>
        <taxon>Ecdysozoa</taxon>
        <taxon>Arthropoda</taxon>
        <taxon>Hexapoda</taxon>
        <taxon>Insecta</taxon>
        <taxon>Pterygota</taxon>
        <taxon>Neoptera</taxon>
        <taxon>Endopterygota</taxon>
        <taxon>Hymenoptera</taxon>
        <taxon>Apocrita</taxon>
        <taxon>Proctotrupomorpha</taxon>
        <taxon>Chalcidoidea</taxon>
        <taxon>Trichogrammatidae</taxon>
        <taxon>Trichogramma</taxon>
    </lineage>
</organism>
<dbReference type="EMBL" id="JBJJXI010000179">
    <property type="protein sequence ID" value="KAL3384049.1"/>
    <property type="molecule type" value="Genomic_DNA"/>
</dbReference>
<feature type="region of interest" description="Disordered" evidence="1">
    <location>
        <begin position="1"/>
        <end position="23"/>
    </location>
</feature>
<accession>A0ABD2VTF7</accession>
<gene>
    <name evidence="2" type="ORF">TKK_020122</name>
</gene>
<feature type="region of interest" description="Disordered" evidence="1">
    <location>
        <begin position="174"/>
        <end position="260"/>
    </location>
</feature>
<evidence type="ECO:0000256" key="1">
    <source>
        <dbReference type="SAM" id="MobiDB-lite"/>
    </source>
</evidence>
<dbReference type="Proteomes" id="UP001627154">
    <property type="component" value="Unassembled WGS sequence"/>
</dbReference>